<feature type="region of interest" description="Disordered" evidence="1">
    <location>
        <begin position="209"/>
        <end position="235"/>
    </location>
</feature>
<protein>
    <submittedName>
        <fullName evidence="3">BgTH12-05921</fullName>
    </submittedName>
</protein>
<accession>A0A9W4GG32</accession>
<organism evidence="3 4">
    <name type="scientific">Blumeria graminis f. sp. triticale</name>
    <dbReference type="NCBI Taxonomy" id="1689686"/>
    <lineage>
        <taxon>Eukaryota</taxon>
        <taxon>Fungi</taxon>
        <taxon>Dikarya</taxon>
        <taxon>Ascomycota</taxon>
        <taxon>Pezizomycotina</taxon>
        <taxon>Leotiomycetes</taxon>
        <taxon>Erysiphales</taxon>
        <taxon>Erysiphaceae</taxon>
        <taxon>Blumeria</taxon>
    </lineage>
</organism>
<comment type="caution">
    <text evidence="3">The sequence shown here is derived from an EMBL/GenBank/DDBJ whole genome shotgun (WGS) entry which is preliminary data.</text>
</comment>
<gene>
    <name evidence="3" type="ORF">BGTH12_LOCUS5545</name>
</gene>
<evidence type="ECO:0000256" key="2">
    <source>
        <dbReference type="SAM" id="SignalP"/>
    </source>
</evidence>
<dbReference type="AlphaFoldDB" id="A0A9W4GG32"/>
<name>A0A9W4GG32_BLUGR</name>
<feature type="signal peptide" evidence="2">
    <location>
        <begin position="1"/>
        <end position="17"/>
    </location>
</feature>
<reference evidence="3" key="1">
    <citation type="submission" date="2020-10" db="EMBL/GenBank/DDBJ databases">
        <authorList>
            <person name="Muller C M."/>
        </authorList>
    </citation>
    <scope>NUCLEOTIDE SEQUENCE</scope>
    <source>
        <strain evidence="3">THUN-12</strain>
    </source>
</reference>
<keyword evidence="2" id="KW-0732">Signal</keyword>
<dbReference type="EMBL" id="CAJHIT010000008">
    <property type="protein sequence ID" value="CAD6504187.1"/>
    <property type="molecule type" value="Genomic_DNA"/>
</dbReference>
<evidence type="ECO:0000313" key="4">
    <source>
        <dbReference type="Proteomes" id="UP000683417"/>
    </source>
</evidence>
<dbReference type="Proteomes" id="UP000683417">
    <property type="component" value="Unassembled WGS sequence"/>
</dbReference>
<evidence type="ECO:0000256" key="1">
    <source>
        <dbReference type="SAM" id="MobiDB-lite"/>
    </source>
</evidence>
<proteinExistence type="predicted"/>
<feature type="chain" id="PRO_5040923842" evidence="2">
    <location>
        <begin position="18"/>
        <end position="375"/>
    </location>
</feature>
<evidence type="ECO:0000313" key="3">
    <source>
        <dbReference type="EMBL" id="CAD6504187.1"/>
    </source>
</evidence>
<sequence>MFYGVIFFSMLAAIIEARFNQAQESEAIQKIIELGDLGLPGDAANLGAECSQTLLLAANPCDKLRLADKIVVVLGENERSIAAARGLVAAEQDFDPLEAGGPSLCGDVALPGTPSLRGIVPLVDPTIAGQEIENANAALSVQIPFDAEGKSVADVVITQGFFNFQVVRADGVLVSASPLSDGSAETTTMQGNPNDLIITTPIPGATLVRRRRKSRTRTSSSRKSQPFFPTTPKTAVSKGVGAVDDPIAGTFGGFVPSTIKDAQFGTCVPTMKFEAGLNGRKETEFTFQAIDPKINAGQVEDLDPNVIAKRISSQVTSICGANQVAKDATAAGLIKIAGLGTKDSSTADAWNSALGFAKTDTNPDKAPKSGLIGHA</sequence>